<dbReference type="KEGG" id="mbry:B1812_17875"/>
<dbReference type="RefSeq" id="WP_085772786.1">
    <property type="nucleotide sequence ID" value="NZ_AP027149.1"/>
</dbReference>
<protein>
    <submittedName>
        <fullName evidence="3">Uncharacterized protein</fullName>
    </submittedName>
</protein>
<dbReference type="Proteomes" id="UP000193978">
    <property type="component" value="Chromosome"/>
</dbReference>
<feature type="transmembrane region" description="Helical" evidence="2">
    <location>
        <begin position="59"/>
        <end position="78"/>
    </location>
</feature>
<evidence type="ECO:0000256" key="2">
    <source>
        <dbReference type="SAM" id="Phobius"/>
    </source>
</evidence>
<keyword evidence="2" id="KW-1133">Transmembrane helix</keyword>
<feature type="compositionally biased region" description="Polar residues" evidence="1">
    <location>
        <begin position="1"/>
        <end position="10"/>
    </location>
</feature>
<feature type="transmembrane region" description="Helical" evidence="2">
    <location>
        <begin position="90"/>
        <end position="111"/>
    </location>
</feature>
<gene>
    <name evidence="3" type="ORF">B1812_17875</name>
</gene>
<dbReference type="EMBL" id="CP019948">
    <property type="protein sequence ID" value="ARN82654.1"/>
    <property type="molecule type" value="Genomic_DNA"/>
</dbReference>
<evidence type="ECO:0000313" key="3">
    <source>
        <dbReference type="EMBL" id="ARN82654.1"/>
    </source>
</evidence>
<proteinExistence type="predicted"/>
<keyword evidence="2" id="KW-0472">Membrane</keyword>
<sequence length="193" mass="20647">MDTLASAKQTPSHDHALPPTLDNQRRTGVAFSCVLGAFCGLYLDHVVKNGATMGPTPAIFYWLLFVIASGFFIERGAFNGGWLSKERLMLLWPPIAIIATFIAPPLLMTIASGKFSVMWTLALAGFSLVILLATPVAILVASDAKPVLQQIATTIITTDESKISDLGKRVAAAWQVLGIVMGVVQGGILFFSK</sequence>
<keyword evidence="4" id="KW-1185">Reference proteome</keyword>
<reference evidence="3 4" key="1">
    <citation type="submission" date="2017-02" db="EMBL/GenBank/DDBJ databases">
        <authorList>
            <person name="Peterson S.W."/>
        </authorList>
    </citation>
    <scope>NUCLEOTIDE SEQUENCE [LARGE SCALE GENOMIC DNA]</scope>
    <source>
        <strain evidence="3 4">S285</strain>
    </source>
</reference>
<feature type="transmembrane region" description="Helical" evidence="2">
    <location>
        <begin position="117"/>
        <end position="141"/>
    </location>
</feature>
<feature type="transmembrane region" description="Helical" evidence="2">
    <location>
        <begin position="171"/>
        <end position="191"/>
    </location>
</feature>
<organism evidence="3 4">
    <name type="scientific">Methylocystis bryophila</name>
    <dbReference type="NCBI Taxonomy" id="655015"/>
    <lineage>
        <taxon>Bacteria</taxon>
        <taxon>Pseudomonadati</taxon>
        <taxon>Pseudomonadota</taxon>
        <taxon>Alphaproteobacteria</taxon>
        <taxon>Hyphomicrobiales</taxon>
        <taxon>Methylocystaceae</taxon>
        <taxon>Methylocystis</taxon>
    </lineage>
</organism>
<evidence type="ECO:0000256" key="1">
    <source>
        <dbReference type="SAM" id="MobiDB-lite"/>
    </source>
</evidence>
<feature type="region of interest" description="Disordered" evidence="1">
    <location>
        <begin position="1"/>
        <end position="21"/>
    </location>
</feature>
<evidence type="ECO:0000313" key="4">
    <source>
        <dbReference type="Proteomes" id="UP000193978"/>
    </source>
</evidence>
<feature type="transmembrane region" description="Helical" evidence="2">
    <location>
        <begin position="28"/>
        <end position="47"/>
    </location>
</feature>
<accession>A0A1W6MYJ5</accession>
<keyword evidence="2" id="KW-0812">Transmembrane</keyword>
<dbReference type="AlphaFoldDB" id="A0A1W6MYJ5"/>
<name>A0A1W6MYJ5_9HYPH</name>